<accession>A0A6I1FED6</accession>
<dbReference type="InterPro" id="IPR057336">
    <property type="entry name" value="GerAC_N"/>
</dbReference>
<comment type="subcellular location">
    <subcellularLocation>
        <location evidence="1">Membrane</location>
        <topology evidence="1">Lipid-anchor</topology>
    </subcellularLocation>
</comment>
<evidence type="ECO:0000256" key="2">
    <source>
        <dbReference type="ARBA" id="ARBA00007886"/>
    </source>
</evidence>
<protein>
    <submittedName>
        <fullName evidence="10">Ger(X)C family spore germination protein</fullName>
    </submittedName>
</protein>
<dbReference type="InterPro" id="IPR046953">
    <property type="entry name" value="Spore_GerAC-like_C"/>
</dbReference>
<dbReference type="PANTHER" id="PTHR35789">
    <property type="entry name" value="SPORE GERMINATION PROTEIN B3"/>
    <property type="match status" value="1"/>
</dbReference>
<evidence type="ECO:0000256" key="3">
    <source>
        <dbReference type="ARBA" id="ARBA00022544"/>
    </source>
</evidence>
<dbReference type="GO" id="GO:0016020">
    <property type="term" value="C:membrane"/>
    <property type="evidence" value="ECO:0007669"/>
    <property type="project" value="UniProtKB-SubCell"/>
</dbReference>
<evidence type="ECO:0000313" key="11">
    <source>
        <dbReference type="Proteomes" id="UP000429595"/>
    </source>
</evidence>
<keyword evidence="5" id="KW-0472">Membrane</keyword>
<dbReference type="PROSITE" id="PS51257">
    <property type="entry name" value="PROKAR_LIPOPROTEIN"/>
    <property type="match status" value="1"/>
</dbReference>
<evidence type="ECO:0000256" key="1">
    <source>
        <dbReference type="ARBA" id="ARBA00004635"/>
    </source>
</evidence>
<keyword evidence="4" id="KW-0732">Signal</keyword>
<dbReference type="Pfam" id="PF25198">
    <property type="entry name" value="Spore_GerAC_N"/>
    <property type="match status" value="1"/>
</dbReference>
<dbReference type="Gene3D" id="6.20.190.10">
    <property type="entry name" value="Nutrient germinant receptor protein C, domain 1"/>
    <property type="match status" value="1"/>
</dbReference>
<comment type="caution">
    <text evidence="10">The sequence shown here is derived from an EMBL/GenBank/DDBJ whole genome shotgun (WGS) entry which is preliminary data.</text>
</comment>
<dbReference type="Proteomes" id="UP000429595">
    <property type="component" value="Unassembled WGS sequence"/>
</dbReference>
<dbReference type="AlphaFoldDB" id="A0A6I1FED6"/>
<dbReference type="Gene3D" id="3.30.300.210">
    <property type="entry name" value="Nutrient germinant receptor protein C, domain 3"/>
    <property type="match status" value="1"/>
</dbReference>
<evidence type="ECO:0000256" key="7">
    <source>
        <dbReference type="ARBA" id="ARBA00023288"/>
    </source>
</evidence>
<dbReference type="NCBIfam" id="TIGR02887">
    <property type="entry name" value="spore_ger_x_C"/>
    <property type="match status" value="1"/>
</dbReference>
<name>A0A6I1FED6_9BACI</name>
<dbReference type="Pfam" id="PF05504">
    <property type="entry name" value="Spore_GerAC"/>
    <property type="match status" value="1"/>
</dbReference>
<reference evidence="10 11" key="1">
    <citation type="submission" date="2019-10" db="EMBL/GenBank/DDBJ databases">
        <title>Bacillus aerolatum sp. nov., isolated from bioaerosol of sport playgrounds.</title>
        <authorList>
            <person name="Chen P."/>
            <person name="Zhang G."/>
        </authorList>
    </citation>
    <scope>NUCLEOTIDE SEQUENCE [LARGE SCALE GENOMIC DNA]</scope>
    <source>
        <strain evidence="10 11">CX253</strain>
    </source>
</reference>
<dbReference type="GO" id="GO:0009847">
    <property type="term" value="P:spore germination"/>
    <property type="evidence" value="ECO:0007669"/>
    <property type="project" value="InterPro"/>
</dbReference>
<feature type="domain" description="Spore germination GerAC-like C-terminal" evidence="8">
    <location>
        <begin position="227"/>
        <end position="390"/>
    </location>
</feature>
<dbReference type="InterPro" id="IPR008844">
    <property type="entry name" value="Spore_GerAC-like"/>
</dbReference>
<gene>
    <name evidence="10" type="ORF">F9802_11505</name>
</gene>
<evidence type="ECO:0000313" key="10">
    <source>
        <dbReference type="EMBL" id="KAB7706207.1"/>
    </source>
</evidence>
<dbReference type="PANTHER" id="PTHR35789:SF1">
    <property type="entry name" value="SPORE GERMINATION PROTEIN B3"/>
    <property type="match status" value="1"/>
</dbReference>
<comment type="similarity">
    <text evidence="2">Belongs to the GerABKC lipoprotein family.</text>
</comment>
<dbReference type="InterPro" id="IPR038501">
    <property type="entry name" value="Spore_GerAC_C_sf"/>
</dbReference>
<keyword evidence="3" id="KW-0309">Germination</keyword>
<evidence type="ECO:0000259" key="8">
    <source>
        <dbReference type="Pfam" id="PF05504"/>
    </source>
</evidence>
<evidence type="ECO:0000256" key="6">
    <source>
        <dbReference type="ARBA" id="ARBA00023139"/>
    </source>
</evidence>
<organism evidence="10 11">
    <name type="scientific">Bacillus aerolatus</name>
    <dbReference type="NCBI Taxonomy" id="2653354"/>
    <lineage>
        <taxon>Bacteria</taxon>
        <taxon>Bacillati</taxon>
        <taxon>Bacillota</taxon>
        <taxon>Bacilli</taxon>
        <taxon>Bacillales</taxon>
        <taxon>Bacillaceae</taxon>
        <taxon>Bacillus</taxon>
    </lineage>
</organism>
<proteinExistence type="inferred from homology"/>
<keyword evidence="6" id="KW-0564">Palmitate</keyword>
<keyword evidence="11" id="KW-1185">Reference proteome</keyword>
<sequence>MLVKRKGSHFMKRILFLLSLSGLLLLLSGCWDRQEVNDLAIVTAAAIDKKGDNQVELSVQVFVPKSLGGGGGQGGGSEGGGTGKTTLVISQKGVNVAEALSMVQSELPRKVFWGQCKVFIFGEKAAKEGIQDHVDFLLRHPQPRERADVFVSEGKAKRLLELQTLLERDVSEAIREQAKLGVGMKVTLQDLGEMLASEAQAAALPYLKIVTEKSEEVSYQFVKNFATAVFKNDQMIGQISQRKTRGLLWLKNEVKDYTVTVKPKDTKGGISLNPISVHLDLIPQIQGEKWKMVVKVQTEGSVIQNGTNLDLNNPKSLKMIEKVYEEDIKKYIESTIGQVQHKLKADIVDFAKEFHRKYPEQWKQAEHRWEEVFPEVKVNIYVDANIQRQGNINESERRREEKR</sequence>
<evidence type="ECO:0000256" key="4">
    <source>
        <dbReference type="ARBA" id="ARBA00022729"/>
    </source>
</evidence>
<evidence type="ECO:0000259" key="9">
    <source>
        <dbReference type="Pfam" id="PF25198"/>
    </source>
</evidence>
<evidence type="ECO:0000256" key="5">
    <source>
        <dbReference type="ARBA" id="ARBA00023136"/>
    </source>
</evidence>
<keyword evidence="7" id="KW-0449">Lipoprotein</keyword>
<feature type="domain" description="Spore germination protein N-terminal" evidence="9">
    <location>
        <begin position="32"/>
        <end position="209"/>
    </location>
</feature>
<dbReference type="EMBL" id="WEIO01000006">
    <property type="protein sequence ID" value="KAB7706207.1"/>
    <property type="molecule type" value="Genomic_DNA"/>
</dbReference>